<evidence type="ECO:0000256" key="4">
    <source>
        <dbReference type="ARBA" id="ARBA00023136"/>
    </source>
</evidence>
<keyword evidence="3 6" id="KW-0732">Signal</keyword>
<accession>A0A4R6WM13</accession>
<dbReference type="Pfam" id="PF01103">
    <property type="entry name" value="Omp85"/>
    <property type="match status" value="1"/>
</dbReference>
<protein>
    <submittedName>
        <fullName evidence="8">Outer membrane protein assembly factor BamA</fullName>
    </submittedName>
</protein>
<keyword evidence="9" id="KW-1185">Reference proteome</keyword>
<feature type="chain" id="PRO_5020785306" evidence="6">
    <location>
        <begin position="27"/>
        <end position="787"/>
    </location>
</feature>
<dbReference type="EMBL" id="SNYV01000003">
    <property type="protein sequence ID" value="TDQ81745.1"/>
    <property type="molecule type" value="Genomic_DNA"/>
</dbReference>
<evidence type="ECO:0000256" key="1">
    <source>
        <dbReference type="ARBA" id="ARBA00004370"/>
    </source>
</evidence>
<sequence>MTKKRRLLFFASITLLLLKFASCRSAKYMEDNQALVTDVNMSGMPKELKESAYAHVSNEIRPNSVLNLSIYNLFNTKNGRYKTQKIRQVGEAPHLLDSSLVELSADQIQRFLYTKGYFRAHVSPHLQLHKKKAKIDFVSQLGDPFYVQKINYDFEDAVFSQIYTDEVSPSSKLQEGMQYDAAKLGEEREKFFHAVKNKGYFDFLRQYMRVGVDTTMEGNNAALLVKVANPEHGVHQRYKIGQVSLHVLPADGKKREVAQDRDPITGIVFADQTSRYRLKPIARYMYIRPGQDYNLSNENLSYDRLYEMNGFRSVKISYEKVDSSVLDVSYELVPRPLMANQVEGEYTFSSGMSGFNIGNTFSHRNVFGGAELLEVKLRYGVLFDPRLAGNLKDKIFNNDFQVGVNLVVPRLLLPFGIRSSGRFGLPRTMFSSSLQLFNQDGTYSNRYFINTLNYTWWQSRNLQHSYTPLVLEYRAGRFDPGFRDRLIEEGYQLYVESNDRQYFGLGSQYAITWNAPKLQKLEDFSFARGVVDLSGNTLGVLSSLFRFRENAAGMKTLFGVAYLQYAKAEADYRLYRYLGGNRQFVFRFNAGVIVPYGNNSELLIFEKSLFSGGMNGIRAWQARTLGPGGYNRSSIKASDDAKTEQLRLNLRNLDQLGELKLESNFEYRFRLLDNFLGAKMNGATFVDMGNIWRLRPNTLNQEGEFKFDKFLSQIAIGTGFGLRFDMDYFTMRLDAGLKVKDPQFKGGDQWVIRHLFDAKEFKDMYRQTNSPDRYGFFQYNFGVGLPF</sequence>
<dbReference type="OrthoDB" id="9814535at2"/>
<evidence type="ECO:0000256" key="2">
    <source>
        <dbReference type="ARBA" id="ARBA00022692"/>
    </source>
</evidence>
<dbReference type="Gene3D" id="2.40.160.50">
    <property type="entry name" value="membrane protein fhac: a member of the omp85/tpsb transporter family"/>
    <property type="match status" value="1"/>
</dbReference>
<dbReference type="AlphaFoldDB" id="A0A4R6WM13"/>
<evidence type="ECO:0000313" key="9">
    <source>
        <dbReference type="Proteomes" id="UP000295292"/>
    </source>
</evidence>
<dbReference type="PANTHER" id="PTHR12815">
    <property type="entry name" value="SORTING AND ASSEMBLY MACHINERY SAMM50 PROTEIN FAMILY MEMBER"/>
    <property type="match status" value="1"/>
</dbReference>
<dbReference type="InterPro" id="IPR039910">
    <property type="entry name" value="D15-like"/>
</dbReference>
<evidence type="ECO:0000313" key="8">
    <source>
        <dbReference type="EMBL" id="TDQ81745.1"/>
    </source>
</evidence>
<dbReference type="Gene3D" id="3.10.20.310">
    <property type="entry name" value="membrane protein fhac"/>
    <property type="match status" value="1"/>
</dbReference>
<evidence type="ECO:0000259" key="7">
    <source>
        <dbReference type="Pfam" id="PF01103"/>
    </source>
</evidence>
<dbReference type="GO" id="GO:0019867">
    <property type="term" value="C:outer membrane"/>
    <property type="evidence" value="ECO:0007669"/>
    <property type="project" value="InterPro"/>
</dbReference>
<organism evidence="8 9">
    <name type="scientific">Sphingobacterium yanglingense</name>
    <dbReference type="NCBI Taxonomy" id="1437280"/>
    <lineage>
        <taxon>Bacteria</taxon>
        <taxon>Pseudomonadati</taxon>
        <taxon>Bacteroidota</taxon>
        <taxon>Sphingobacteriia</taxon>
        <taxon>Sphingobacteriales</taxon>
        <taxon>Sphingobacteriaceae</taxon>
        <taxon>Sphingobacterium</taxon>
    </lineage>
</organism>
<evidence type="ECO:0000256" key="6">
    <source>
        <dbReference type="SAM" id="SignalP"/>
    </source>
</evidence>
<evidence type="ECO:0000256" key="5">
    <source>
        <dbReference type="ARBA" id="ARBA00023237"/>
    </source>
</evidence>
<gene>
    <name evidence="8" type="ORF">CLV99_0276</name>
</gene>
<dbReference type="InterPro" id="IPR000184">
    <property type="entry name" value="Bac_surfAg_D15"/>
</dbReference>
<evidence type="ECO:0000256" key="3">
    <source>
        <dbReference type="ARBA" id="ARBA00022729"/>
    </source>
</evidence>
<keyword evidence="2" id="KW-0812">Transmembrane</keyword>
<dbReference type="Proteomes" id="UP000295292">
    <property type="component" value="Unassembled WGS sequence"/>
</dbReference>
<keyword evidence="5" id="KW-0998">Cell outer membrane</keyword>
<feature type="domain" description="Bacterial surface antigen (D15)" evidence="7">
    <location>
        <begin position="563"/>
        <end position="746"/>
    </location>
</feature>
<comment type="caution">
    <text evidence="8">The sequence shown here is derived from an EMBL/GenBank/DDBJ whole genome shotgun (WGS) entry which is preliminary data.</text>
</comment>
<dbReference type="PANTHER" id="PTHR12815:SF47">
    <property type="entry name" value="TRANSLOCATION AND ASSEMBLY MODULE SUBUNIT TAMA"/>
    <property type="match status" value="1"/>
</dbReference>
<reference evidence="8 9" key="1">
    <citation type="submission" date="2019-03" db="EMBL/GenBank/DDBJ databases">
        <title>Genomic Encyclopedia of Archaeal and Bacterial Type Strains, Phase II (KMG-II): from individual species to whole genera.</title>
        <authorList>
            <person name="Goeker M."/>
        </authorList>
    </citation>
    <scope>NUCLEOTIDE SEQUENCE [LARGE SCALE GENOMIC DNA]</scope>
    <source>
        <strain evidence="8 9">DSM 28353</strain>
    </source>
</reference>
<keyword evidence="4" id="KW-0472">Membrane</keyword>
<proteinExistence type="predicted"/>
<name>A0A4R6WM13_9SPHI</name>
<feature type="signal peptide" evidence="6">
    <location>
        <begin position="1"/>
        <end position="26"/>
    </location>
</feature>
<comment type="subcellular location">
    <subcellularLocation>
        <location evidence="1">Membrane</location>
    </subcellularLocation>
</comment>